<dbReference type="HOGENOM" id="CLU_713598_0_0_12"/>
<dbReference type="InParanoid" id="F5YFU2"/>
<feature type="domain" description="FIST C-domain" evidence="2">
    <location>
        <begin position="232"/>
        <end position="362"/>
    </location>
</feature>
<name>F5YFU2_LEAAZ</name>
<evidence type="ECO:0000259" key="2">
    <source>
        <dbReference type="Pfam" id="PF10442"/>
    </source>
</evidence>
<dbReference type="EMBL" id="CP001841">
    <property type="protein sequence ID" value="AEF81214.1"/>
    <property type="molecule type" value="Genomic_DNA"/>
</dbReference>
<sequence>MIRMLNAHTLEIDDPELAFKEIQEQLDVQSLSKNSVGILSCHHEFIDTGIVKKICEAMPFDVIGLTTMVTLVNGTYDMYMLGLTVLTSDDVSFKAIKSSALTLENCEEELTKTYQAGLAGFHDAPSLIFTILPSNLNISGSMMVKHLDKACGGIPVWGTAASDDSMAFTHVKTIFNGIDYDGTLVMILMYGPIKPKFIVTALPDRNISPRKVIITESDGYVVKTVNDMPLRAYFESMGIAVKEGPDATAVPIMLNYGDGGKAVASAFFKFYPDGSGLAGVEVPNNASFSLGEINYAGIIETAEESILQALKEEQVNGMMMFPCVTRYVMTSPHSEDEMRLVIDKIGGKFPYLLAYSGGEVCPVPGSDGKLHNRFHNYTFVACTF</sequence>
<reference evidence="3 4" key="2">
    <citation type="journal article" date="2011" name="ISME J.">
        <title>RNA-seq reveals cooperative metabolic interactions between two termite-gut spirochete species in co-culture.</title>
        <authorList>
            <person name="Rosenthal A.Z."/>
            <person name="Matson E.G."/>
            <person name="Eldar A."/>
            <person name="Leadbetter J.R."/>
        </authorList>
    </citation>
    <scope>NUCLEOTIDE SEQUENCE [LARGE SCALE GENOMIC DNA]</scope>
    <source>
        <strain evidence="4">ATCC BAA-888 / DSM 13862 / ZAS-9</strain>
    </source>
</reference>
<dbReference type="Pfam" id="PF10442">
    <property type="entry name" value="FIST_C"/>
    <property type="match status" value="1"/>
</dbReference>
<dbReference type="RefSeq" id="WP_015713093.1">
    <property type="nucleotide sequence ID" value="NC_015577.1"/>
</dbReference>
<proteinExistence type="predicted"/>
<evidence type="ECO:0000313" key="3">
    <source>
        <dbReference type="EMBL" id="AEF81214.1"/>
    </source>
</evidence>
<protein>
    <submittedName>
        <fullName evidence="3">Uncharacterized protein</fullName>
    </submittedName>
</protein>
<dbReference type="Pfam" id="PF08495">
    <property type="entry name" value="FIST"/>
    <property type="match status" value="1"/>
</dbReference>
<feature type="domain" description="FIST" evidence="1">
    <location>
        <begin position="36"/>
        <end position="227"/>
    </location>
</feature>
<reference evidence="4" key="1">
    <citation type="submission" date="2009-12" db="EMBL/GenBank/DDBJ databases">
        <title>Complete sequence of Treponema azotonutricium strain ZAS-9.</title>
        <authorList>
            <person name="Tetu S.G."/>
            <person name="Matson E."/>
            <person name="Ren Q."/>
            <person name="Seshadri R."/>
            <person name="Elbourne L."/>
            <person name="Hassan K.A."/>
            <person name="Durkin A."/>
            <person name="Radune D."/>
            <person name="Mohamoud Y."/>
            <person name="Shay R."/>
            <person name="Jin S."/>
            <person name="Zhang X."/>
            <person name="Lucey K."/>
            <person name="Ballor N.R."/>
            <person name="Ottesen E."/>
            <person name="Rosenthal R."/>
            <person name="Allen A."/>
            <person name="Leadbetter J.R."/>
            <person name="Paulsen I.T."/>
        </authorList>
    </citation>
    <scope>NUCLEOTIDE SEQUENCE [LARGE SCALE GENOMIC DNA]</scope>
    <source>
        <strain evidence="4">ATCC BAA-888 / DSM 13862 / ZAS-9</strain>
    </source>
</reference>
<dbReference type="Proteomes" id="UP000009222">
    <property type="component" value="Chromosome"/>
</dbReference>
<gene>
    <name evidence="3" type="ordered locus">TREAZ_2425</name>
</gene>
<dbReference type="InterPro" id="IPR013702">
    <property type="entry name" value="FIST_domain_N"/>
</dbReference>
<evidence type="ECO:0000313" key="4">
    <source>
        <dbReference type="Proteomes" id="UP000009222"/>
    </source>
</evidence>
<accession>F5YFU2</accession>
<dbReference type="AlphaFoldDB" id="F5YFU2"/>
<evidence type="ECO:0000259" key="1">
    <source>
        <dbReference type="Pfam" id="PF08495"/>
    </source>
</evidence>
<keyword evidence="4" id="KW-1185">Reference proteome</keyword>
<dbReference type="KEGG" id="taz:TREAZ_2425"/>
<dbReference type="eggNOG" id="COG3287">
    <property type="taxonomic scope" value="Bacteria"/>
</dbReference>
<dbReference type="STRING" id="545695.TREAZ_2425"/>
<dbReference type="OrthoDB" id="9770435at2"/>
<organism evidence="3 4">
    <name type="scientific">Leadbettera azotonutricia (strain ATCC BAA-888 / DSM 13862 / ZAS-9)</name>
    <name type="common">Treponema azotonutricium</name>
    <dbReference type="NCBI Taxonomy" id="545695"/>
    <lineage>
        <taxon>Bacteria</taxon>
        <taxon>Pseudomonadati</taxon>
        <taxon>Spirochaetota</taxon>
        <taxon>Spirochaetia</taxon>
        <taxon>Spirochaetales</taxon>
        <taxon>Breznakiellaceae</taxon>
        <taxon>Leadbettera</taxon>
    </lineage>
</organism>
<dbReference type="InterPro" id="IPR019494">
    <property type="entry name" value="FIST_C"/>
</dbReference>